<organism evidence="1 2">
    <name type="scientific">Aetokthonos hydrillicola Thurmond2011</name>
    <dbReference type="NCBI Taxonomy" id="2712845"/>
    <lineage>
        <taxon>Bacteria</taxon>
        <taxon>Bacillati</taxon>
        <taxon>Cyanobacteriota</taxon>
        <taxon>Cyanophyceae</taxon>
        <taxon>Nostocales</taxon>
        <taxon>Hapalosiphonaceae</taxon>
        <taxon>Aetokthonos</taxon>
    </lineage>
</organism>
<name>A0AAP5I8N6_9CYAN</name>
<proteinExistence type="predicted"/>
<sequence>MHNSPLREEPRGQRAAVIRSNHEFFLLEWLRSTGRLIERETQEPEYLNEVEEISEIIEVDDIPYDFDDDDDIDIDLEE</sequence>
<dbReference type="AlphaFoldDB" id="A0AAP5I8N6"/>
<gene>
    <name evidence="1" type="ORF">G7B40_013715</name>
</gene>
<reference evidence="2" key="1">
    <citation type="journal article" date="2021" name="Science">
        <title>Hunting the eagle killer: A cyanobacterial neurotoxin causes vacuolar myelinopathy.</title>
        <authorList>
            <person name="Breinlinger S."/>
            <person name="Phillips T.J."/>
            <person name="Haram B.N."/>
            <person name="Mares J."/>
            <person name="Martinez Yerena J.A."/>
            <person name="Hrouzek P."/>
            <person name="Sobotka R."/>
            <person name="Henderson W.M."/>
            <person name="Schmieder P."/>
            <person name="Williams S.M."/>
            <person name="Lauderdale J.D."/>
            <person name="Wilde H.D."/>
            <person name="Gerrin W."/>
            <person name="Kust A."/>
            <person name="Washington J.W."/>
            <person name="Wagner C."/>
            <person name="Geier B."/>
            <person name="Liebeke M."/>
            <person name="Enke H."/>
            <person name="Niedermeyer T.H.J."/>
            <person name="Wilde S.B."/>
        </authorList>
    </citation>
    <scope>NUCLEOTIDE SEQUENCE [LARGE SCALE GENOMIC DNA]</scope>
    <source>
        <strain evidence="2">Thurmond2011</strain>
    </source>
</reference>
<evidence type="ECO:0000313" key="1">
    <source>
        <dbReference type="EMBL" id="MDR9895617.1"/>
    </source>
</evidence>
<dbReference type="Proteomes" id="UP000667802">
    <property type="component" value="Unassembled WGS sequence"/>
</dbReference>
<protein>
    <submittedName>
        <fullName evidence="1">DUF3134 domain-containing protein</fullName>
    </submittedName>
</protein>
<comment type="caution">
    <text evidence="1">The sequence shown here is derived from an EMBL/GenBank/DDBJ whole genome shotgun (WGS) entry which is preliminary data.</text>
</comment>
<accession>A0AAP5I8N6</accession>
<dbReference type="InterPro" id="IPR021481">
    <property type="entry name" value="DUF3134"/>
</dbReference>
<evidence type="ECO:0000313" key="2">
    <source>
        <dbReference type="Proteomes" id="UP000667802"/>
    </source>
</evidence>
<dbReference type="RefSeq" id="WP_208345163.1">
    <property type="nucleotide sequence ID" value="NZ_CAWQFN010000601.1"/>
</dbReference>
<dbReference type="Pfam" id="PF11332">
    <property type="entry name" value="DUF3134"/>
    <property type="match status" value="1"/>
</dbReference>
<dbReference type="EMBL" id="JAALHA020000005">
    <property type="protein sequence ID" value="MDR9895617.1"/>
    <property type="molecule type" value="Genomic_DNA"/>
</dbReference>
<keyword evidence="2" id="KW-1185">Reference proteome</keyword>